<dbReference type="Gene3D" id="1.25.10.10">
    <property type="entry name" value="Leucine-rich Repeat Variant"/>
    <property type="match status" value="1"/>
</dbReference>
<dbReference type="InterPro" id="IPR016024">
    <property type="entry name" value="ARM-type_fold"/>
</dbReference>
<accession>A0A510DZL7</accession>
<organism evidence="2 4">
    <name type="scientific">Sulfuracidifex tepidarius</name>
    <dbReference type="NCBI Taxonomy" id="1294262"/>
    <lineage>
        <taxon>Archaea</taxon>
        <taxon>Thermoproteota</taxon>
        <taxon>Thermoprotei</taxon>
        <taxon>Sulfolobales</taxon>
        <taxon>Sulfolobaceae</taxon>
        <taxon>Sulfuracidifex</taxon>
    </lineage>
</organism>
<evidence type="ECO:0000313" key="3">
    <source>
        <dbReference type="Proteomes" id="UP000322983"/>
    </source>
</evidence>
<accession>A0A510DRY3</accession>
<reference evidence="2 3" key="2">
    <citation type="journal article" date="2020" name="Int. J. Syst. Evol. Microbiol.">
        <title>Sulfuracidifex tepidarius gen. nov., sp. nov. and transfer of Sulfolobus metallicus Huber and Stetter 1992 to the genus Sulfuracidifex as Sulfuracidifex metallicus comb. nov.</title>
        <authorList>
            <person name="Itoh T."/>
            <person name="Miura T."/>
            <person name="Sakai H.D."/>
            <person name="Kato S."/>
            <person name="Ohkuma M."/>
            <person name="Takashina T."/>
        </authorList>
    </citation>
    <scope>NUCLEOTIDE SEQUENCE</scope>
    <source>
        <strain evidence="1 3">IC-006</strain>
        <strain evidence="2">IC-007</strain>
    </source>
</reference>
<sequence>MELEDLLKRGEKGKILSMNPREIVPRLIQLLSSNDKDVKHASWEVIQEMIEKGSFNDKETFLSLLCYPDEGSRYRVWNLVPKVLNNMISEGELLSRADCLSQLLKSNNLEVRALAWYQTLPPLLHVLRKIPCSIINYCESIGGEWKELVSESCNEVRKVCSEN</sequence>
<dbReference type="InterPro" id="IPR011989">
    <property type="entry name" value="ARM-like"/>
</dbReference>
<dbReference type="AlphaFoldDB" id="A0A510DZL7"/>
<dbReference type="SUPFAM" id="SSF48371">
    <property type="entry name" value="ARM repeat"/>
    <property type="match status" value="1"/>
</dbReference>
<evidence type="ECO:0008006" key="5">
    <source>
        <dbReference type="Google" id="ProtNLM"/>
    </source>
</evidence>
<dbReference type="GeneID" id="41716697"/>
<evidence type="ECO:0000313" key="4">
    <source>
        <dbReference type="Proteomes" id="UP000325030"/>
    </source>
</evidence>
<evidence type="ECO:0000313" key="1">
    <source>
        <dbReference type="EMBL" id="BBG22923.1"/>
    </source>
</evidence>
<dbReference type="EMBL" id="AP018929">
    <property type="protein sequence ID" value="BBG22923.1"/>
    <property type="molecule type" value="Genomic_DNA"/>
</dbReference>
<dbReference type="KEGG" id="step:IC006_0207"/>
<dbReference type="Proteomes" id="UP000325030">
    <property type="component" value="Chromosome"/>
</dbReference>
<gene>
    <name evidence="1" type="ORF">IC006_0207</name>
    <name evidence="2" type="ORF">IC007_0188</name>
</gene>
<evidence type="ECO:0000313" key="2">
    <source>
        <dbReference type="EMBL" id="BBG25683.1"/>
    </source>
</evidence>
<dbReference type="EMBL" id="AP018930">
    <property type="protein sequence ID" value="BBG25683.1"/>
    <property type="molecule type" value="Genomic_DNA"/>
</dbReference>
<keyword evidence="3" id="KW-1185">Reference proteome</keyword>
<name>A0A510DZL7_9CREN</name>
<dbReference type="Proteomes" id="UP000322983">
    <property type="component" value="Chromosome"/>
</dbReference>
<dbReference type="RefSeq" id="WP_149528217.1">
    <property type="nucleotide sequence ID" value="NZ_AP018929.1"/>
</dbReference>
<dbReference type="OrthoDB" id="41688at2157"/>
<protein>
    <recommendedName>
        <fullName evidence="5">HEAT repeat domain-containing protein</fullName>
    </recommendedName>
</protein>
<reference evidence="4" key="1">
    <citation type="submission" date="2018-09" db="EMBL/GenBank/DDBJ databases">
        <title>Complete Genome Sequencing of Sulfolobus sp. JCM 16834.</title>
        <authorList>
            <person name="Kato S."/>
            <person name="Itoh T."/>
            <person name="Ohkuma M."/>
        </authorList>
    </citation>
    <scope>NUCLEOTIDE SEQUENCE [LARGE SCALE GENOMIC DNA]</scope>
    <source>
        <strain evidence="4">IC-007</strain>
    </source>
</reference>
<proteinExistence type="predicted"/>